<comment type="caution">
    <text evidence="1">The sequence shown here is derived from an EMBL/GenBank/DDBJ whole genome shotgun (WGS) entry which is preliminary data.</text>
</comment>
<dbReference type="Proteomes" id="UP001558850">
    <property type="component" value="Unassembled WGS sequence"/>
</dbReference>
<accession>A0ACC6TT20</accession>
<dbReference type="EMBL" id="JBFRCH010000001">
    <property type="protein sequence ID" value="MEX3930484.1"/>
    <property type="molecule type" value="Genomic_DNA"/>
</dbReference>
<evidence type="ECO:0000313" key="2">
    <source>
        <dbReference type="Proteomes" id="UP001558850"/>
    </source>
</evidence>
<organism evidence="1 2">
    <name type="scientific">Paraburkholderia phymatum</name>
    <dbReference type="NCBI Taxonomy" id="148447"/>
    <lineage>
        <taxon>Bacteria</taxon>
        <taxon>Pseudomonadati</taxon>
        <taxon>Pseudomonadota</taxon>
        <taxon>Betaproteobacteria</taxon>
        <taxon>Burkholderiales</taxon>
        <taxon>Burkholderiaceae</taxon>
        <taxon>Paraburkholderia</taxon>
    </lineage>
</organism>
<proteinExistence type="predicted"/>
<reference evidence="1" key="1">
    <citation type="submission" date="2024-07" db="EMBL/GenBank/DDBJ databases">
        <title>A survey of Mimosa microsymbionts across Brazilian biomes reveals a high diversity of Paraburkholderia nodulating endemic species, but also that Cupriavidus is common as a symbiont of widespread species.</title>
        <authorList>
            <person name="Rouws L."/>
            <person name="Barauna A."/>
            <person name="Beukes C."/>
            <person name="Rouws J.R.C."/>
            <person name="De Faria S.M."/>
            <person name="Gross E."/>
            <person name="Bueno Dos Reis Junior F."/>
            <person name="Simon M.F."/>
            <person name="Maluk M."/>
            <person name="Odee D.W."/>
            <person name="Kenicer G."/>
            <person name="Young J.P.W."/>
            <person name="Reis V.M."/>
            <person name="Zilli J."/>
            <person name="James E.K."/>
        </authorList>
    </citation>
    <scope>NUCLEOTIDE SEQUENCE</scope>
    <source>
        <strain evidence="1">EG181B</strain>
    </source>
</reference>
<keyword evidence="2" id="KW-1185">Reference proteome</keyword>
<evidence type="ECO:0000313" key="1">
    <source>
        <dbReference type="EMBL" id="MEX3930484.1"/>
    </source>
</evidence>
<sequence length="159" mass="17508">MPVSCTYTLNRKDTSPLICSGFGSVEAYSGHGKDTNNPDFVADVGVGAIPPGTYYIVDRSSGRWFGWVLDDFGAAIGTTDRRKWFMLWNPYTGDATMVHGVKRGLFRLHPDGPHHRSDGCITIKNPADFERLRSYLLATGATMSVPGTDMKAYGRVDVR</sequence>
<gene>
    <name evidence="1" type="ORF">AB4Y32_01490</name>
</gene>
<protein>
    <submittedName>
        <fullName evidence="1">DUF2778 domain-containing protein</fullName>
    </submittedName>
</protein>
<name>A0ACC6TT20_9BURK</name>